<proteinExistence type="predicted"/>
<accession>A0ACC2JZE8</accession>
<reference evidence="1" key="1">
    <citation type="submission" date="2022-12" db="EMBL/GenBank/DDBJ databases">
        <title>Genome Sequence of Lasiodiplodia mahajangana.</title>
        <authorList>
            <person name="Buettner E."/>
        </authorList>
    </citation>
    <scope>NUCLEOTIDE SEQUENCE</scope>
    <source>
        <strain evidence="1">VT137</strain>
    </source>
</reference>
<gene>
    <name evidence="1" type="ORF">O1611_g785</name>
</gene>
<evidence type="ECO:0000313" key="1">
    <source>
        <dbReference type="EMBL" id="KAJ8132836.1"/>
    </source>
</evidence>
<organism evidence="1 2">
    <name type="scientific">Lasiodiplodia mahajangana</name>
    <dbReference type="NCBI Taxonomy" id="1108764"/>
    <lineage>
        <taxon>Eukaryota</taxon>
        <taxon>Fungi</taxon>
        <taxon>Dikarya</taxon>
        <taxon>Ascomycota</taxon>
        <taxon>Pezizomycotina</taxon>
        <taxon>Dothideomycetes</taxon>
        <taxon>Dothideomycetes incertae sedis</taxon>
        <taxon>Botryosphaeriales</taxon>
        <taxon>Botryosphaeriaceae</taxon>
        <taxon>Lasiodiplodia</taxon>
    </lineage>
</organism>
<name>A0ACC2JZE8_9PEZI</name>
<sequence length="1402" mass="158612">MEHSCSDLCNTVFRVRGLPHTIKTIDDVANLVAKTLGDISAHDIRVFSLATNLGFGDNSPSRVATLMFDTGPSITRDSQSKNEWEIPIGPPEPGHCLILDTHFKGMTPMNDVKHLSHKYDCIAISGLASHPFGSWQPKASPKTFMWIRDALPKHICGIRSVIYGYETKLAGSQSFERIPDLSSGLIALLMAYGWGSQSSKPVVFLAHSLGGLVLRDALRRIGDGSAKEYKMLWKNLRGALFFGVPNLGMEQACFRAIVQNNPNDTLIDDIGRGSNYLRELNERLSHNLTNTHFKQFWAYETLESPTVTRASDGNINRSGPRAILVSPESATLKLIHDNPSATFPIKATHSDMVKFTRESPDYHIVISKILSIANDELNQDYLHTGHQPVGTETDRGPLFGVTEEKITAEVQVFRRLSGITLPEATKFLDVTSGVIRATAAEIQMIQEEKEELMYMGRLEPILISMEQFAEVSKAIGATFGLPNPMAYVWGPMEFILRATYSYSDIFNYILDAYQQIGEKIPQFAMYREQLVSNQHFKHALALIYSDILWFHREVLQQLKQREWKKLFTSTWGNFTSCCDQIQENIARSHRLIRELTTRNISLKEFEEIQSIRASSLYAFRANRAVEDASRRETVMQWLSPWDCEAQQARHRRTRSICESPGKWLLVDSCFSKWSAPEFCPSPCIWLNGIPGAGKTILASIAIDHLQREEPDAAVAYFYCKHGDDSRNSFISVARAVLSQLLRQRPHLLSYLFEKASTSGHVLLDSTTAREVIQTVLSISGKTYIVVDGVDECARIERDEIAETFRTSIENLPEDVAGSVRCLFVSQDDDNAGRNFRDLPTIKIADRSQGDLRDFAEKRQNELQTKFGAIDYRISEILVARARGMFIFADLFSKYLESQLSKAALLAELDPNKLPVSLDHVYERIFERVFEMRNDTSGAFVREILGWIACARRPLKWAEVQGAVCIDLDNQVVDYARMLSESPKGLFASLIEIGKDGTVELIHETAREYICRNIIKSRETNYSLAIVCLGYLTMPQLDIKGLKTDGDVAVNVANGTYCFYDYASACWAMHLQEGISGLQTGSELSQLLEILETFMELHWSRTHKPLQDLKRSSRYGQGPSADEALDLWQVTEKIRSALEDTYEPRYEEADLQRFYGRNRFKCPRVNCLRYYQGFSTLERRQHHLNKHDRPFLCYIVGCHMEVFGYATAKDLKKHLFKYHGIDNLDDTADAEFPDPPKRKAMTEAKREAAYECSECGKKFTRNHNLQNHIRSHQGLRPFGCQVCGQTFTRKPDCDRHERGHGEGKYICIGSLKTGETWGCKRGFSRLDSLASHFQSKKGKRCIKPHMQERMEESGNSDGLMNDTNPFGNQTGENADALRAAGNLLPPFQEFLQLCGLAPPAIDP</sequence>
<evidence type="ECO:0000313" key="2">
    <source>
        <dbReference type="Proteomes" id="UP001153332"/>
    </source>
</evidence>
<comment type="caution">
    <text evidence="1">The sequence shown here is derived from an EMBL/GenBank/DDBJ whole genome shotgun (WGS) entry which is preliminary data.</text>
</comment>
<dbReference type="Proteomes" id="UP001153332">
    <property type="component" value="Unassembled WGS sequence"/>
</dbReference>
<dbReference type="EMBL" id="JAPUUL010000077">
    <property type="protein sequence ID" value="KAJ8132836.1"/>
    <property type="molecule type" value="Genomic_DNA"/>
</dbReference>
<protein>
    <submittedName>
        <fullName evidence="1">Uncharacterized protein</fullName>
    </submittedName>
</protein>
<keyword evidence="2" id="KW-1185">Reference proteome</keyword>